<evidence type="ECO:0000256" key="1">
    <source>
        <dbReference type="ARBA" id="ARBA00023117"/>
    </source>
</evidence>
<feature type="compositionally biased region" description="Basic and acidic residues" evidence="3">
    <location>
        <begin position="862"/>
        <end position="874"/>
    </location>
</feature>
<dbReference type="PANTHER" id="PTHR44167:SF24">
    <property type="entry name" value="SERINE_THREONINE-PROTEIN KINASE CHK2"/>
    <property type="match status" value="1"/>
</dbReference>
<dbReference type="PANTHER" id="PTHR44167">
    <property type="entry name" value="OVARIAN-SPECIFIC SERINE/THREONINE-PROTEIN KINASE LOK-RELATED"/>
    <property type="match status" value="1"/>
</dbReference>
<feature type="compositionally biased region" description="Polar residues" evidence="3">
    <location>
        <begin position="426"/>
        <end position="442"/>
    </location>
</feature>
<dbReference type="SUPFAM" id="SSF56112">
    <property type="entry name" value="Protein kinase-like (PK-like)"/>
    <property type="match status" value="1"/>
</dbReference>
<evidence type="ECO:0000256" key="2">
    <source>
        <dbReference type="PROSITE-ProRule" id="PRU00035"/>
    </source>
</evidence>
<evidence type="ECO:0000313" key="7">
    <source>
        <dbReference type="Proteomes" id="UP000242180"/>
    </source>
</evidence>
<dbReference type="Gene3D" id="1.10.510.10">
    <property type="entry name" value="Transferase(Phosphotransferase) domain 1"/>
    <property type="match status" value="2"/>
</dbReference>
<feature type="region of interest" description="Disordered" evidence="3">
    <location>
        <begin position="862"/>
        <end position="899"/>
    </location>
</feature>
<keyword evidence="1 2" id="KW-0103">Bromodomain</keyword>
<dbReference type="OMA" id="AETEPWH"/>
<feature type="compositionally biased region" description="Basic residues" evidence="3">
    <location>
        <begin position="888"/>
        <end position="899"/>
    </location>
</feature>
<dbReference type="SUPFAM" id="SSF47370">
    <property type="entry name" value="Bromodomain"/>
    <property type="match status" value="1"/>
</dbReference>
<dbReference type="InParanoid" id="A0A1X2H7R4"/>
<comment type="caution">
    <text evidence="6">The sequence shown here is derived from an EMBL/GenBank/DDBJ whole genome shotgun (WGS) entry which is preliminary data.</text>
</comment>
<evidence type="ECO:0000259" key="4">
    <source>
        <dbReference type="PROSITE" id="PS50011"/>
    </source>
</evidence>
<gene>
    <name evidence="6" type="ORF">BCR43DRAFT_494239</name>
</gene>
<dbReference type="InterPro" id="IPR001487">
    <property type="entry name" value="Bromodomain"/>
</dbReference>
<dbReference type="GO" id="GO:0004672">
    <property type="term" value="F:protein kinase activity"/>
    <property type="evidence" value="ECO:0007669"/>
    <property type="project" value="InterPro"/>
</dbReference>
<feature type="domain" description="Bromo" evidence="5">
    <location>
        <begin position="57"/>
        <end position="107"/>
    </location>
</feature>
<dbReference type="PROSITE" id="PS50011">
    <property type="entry name" value="PROTEIN_KINASE_DOM"/>
    <property type="match status" value="1"/>
</dbReference>
<accession>A0A1X2H7R4</accession>
<sequence length="899" mass="102196">MDLQPKPFVETRTPTIANTVDYNSRLLRQCVVAINRLTSYYAAVPFMVPVPAAATLYYAEVTSPMDLTTLERKLFGGSYSTLCAFELDLQLIWSNAFYFHRSTGAIAVKAELLRSYYGQIRQTVLDPSFSPPAIPEALPPQMPLAFDPEKSILYIVQILEPNEREIRAARGFGKVRPIYDQLNEPFQQAVNTWEATKSMPNNPLPRLYISKNRTLLAEACDYKGTLAVISNTRMEPWGASHILLTVDVVITQPVGECVPFEDDEGSNQFPHEYLPKAWAKVQIVRVQRNIQFILSHDMEKVLLRRAYTTHRVSKHLPGDLKKARDPKGELVMQVIENILTGVTTVDEAKWDPLRHAPPPSAQPSPPKEKARTTLGRKRKMANSPPEQAAQRLKNVDGSPHTRDTTRIGQDNQSPSSRGPTPDKTTHTTSVSPGMNSPTVSQEEMSHPSPEKDGYGPEDQPQSDKMYTKYLAPDDETMAQPSEVDGKSREYYLEEAHKLWEKVFAVCREKNVPIVNIKKYTKNTSAFPNAEGYFKHVYYVHGDNNVVVQTFRRMTITQRVIELVSLLKLRGLPRMGQIVEVLQEDGGEEIVGLSMQRYQKTLKHYTHSHSHHRLTACQKMDLVRQMLECIRTIHAAGIAHRDLSEVNFMVNANPDRQLSDGSIGADVFLIDFGKAVFTRAEDVRQWWVDRPRVAGEYEGEVLPETQEELDAWCAELPWIKAKPDHGYRHYRSIQTLPRSRSDHNILPWLIEPAAEDVYSLGTILWKVFAETEPWHGILDTDLRGLRDMVQDDFRIQKALEREVPGEQSRELLARLIRANPEDRSTPSNLLTWMNQQDIRMALLNEWTIHAPVGRSERHAKASFKFEEEQAKDHPLKRSGSSSGGTSSGRGRRPKRIILIP</sequence>
<dbReference type="OrthoDB" id="4062651at2759"/>
<dbReference type="SMART" id="SM00297">
    <property type="entry name" value="BROMO"/>
    <property type="match status" value="1"/>
</dbReference>
<feature type="region of interest" description="Disordered" evidence="3">
    <location>
        <begin position="350"/>
        <end position="464"/>
    </location>
</feature>
<evidence type="ECO:0000256" key="3">
    <source>
        <dbReference type="SAM" id="MobiDB-lite"/>
    </source>
</evidence>
<keyword evidence="7" id="KW-1185">Reference proteome</keyword>
<dbReference type="EMBL" id="MCGN01000007">
    <property type="protein sequence ID" value="ORY94572.1"/>
    <property type="molecule type" value="Genomic_DNA"/>
</dbReference>
<dbReference type="AlphaFoldDB" id="A0A1X2H7R4"/>
<dbReference type="CDD" id="cd04369">
    <property type="entry name" value="Bromodomain"/>
    <property type="match status" value="1"/>
</dbReference>
<evidence type="ECO:0000259" key="5">
    <source>
        <dbReference type="PROSITE" id="PS50014"/>
    </source>
</evidence>
<dbReference type="GO" id="GO:0006325">
    <property type="term" value="P:chromatin organization"/>
    <property type="evidence" value="ECO:0007669"/>
    <property type="project" value="UniProtKB-ARBA"/>
</dbReference>
<dbReference type="PROSITE" id="PS50014">
    <property type="entry name" value="BROMODOMAIN_2"/>
    <property type="match status" value="1"/>
</dbReference>
<dbReference type="STRING" id="13706.A0A1X2H7R4"/>
<feature type="compositionally biased region" description="Pro residues" evidence="3">
    <location>
        <begin position="355"/>
        <end position="365"/>
    </location>
</feature>
<dbReference type="InterPro" id="IPR036427">
    <property type="entry name" value="Bromodomain-like_sf"/>
</dbReference>
<feature type="domain" description="Protein kinase" evidence="4">
    <location>
        <begin position="522"/>
        <end position="842"/>
    </location>
</feature>
<dbReference type="Gene3D" id="1.20.920.10">
    <property type="entry name" value="Bromodomain-like"/>
    <property type="match status" value="1"/>
</dbReference>
<dbReference type="Proteomes" id="UP000242180">
    <property type="component" value="Unassembled WGS sequence"/>
</dbReference>
<dbReference type="Pfam" id="PF00439">
    <property type="entry name" value="Bromodomain"/>
    <property type="match status" value="1"/>
</dbReference>
<organism evidence="6 7">
    <name type="scientific">Syncephalastrum racemosum</name>
    <name type="common">Filamentous fungus</name>
    <dbReference type="NCBI Taxonomy" id="13706"/>
    <lineage>
        <taxon>Eukaryota</taxon>
        <taxon>Fungi</taxon>
        <taxon>Fungi incertae sedis</taxon>
        <taxon>Mucoromycota</taxon>
        <taxon>Mucoromycotina</taxon>
        <taxon>Mucoromycetes</taxon>
        <taxon>Mucorales</taxon>
        <taxon>Syncephalastraceae</taxon>
        <taxon>Syncephalastrum</taxon>
    </lineage>
</organism>
<proteinExistence type="predicted"/>
<dbReference type="SMART" id="SM00220">
    <property type="entry name" value="S_TKc"/>
    <property type="match status" value="1"/>
</dbReference>
<name>A0A1X2H7R4_SYNRA</name>
<dbReference type="GO" id="GO:0005524">
    <property type="term" value="F:ATP binding"/>
    <property type="evidence" value="ECO:0007669"/>
    <property type="project" value="InterPro"/>
</dbReference>
<dbReference type="InterPro" id="IPR000719">
    <property type="entry name" value="Prot_kinase_dom"/>
</dbReference>
<reference evidence="6 7" key="1">
    <citation type="submission" date="2016-07" db="EMBL/GenBank/DDBJ databases">
        <title>Pervasive Adenine N6-methylation of Active Genes in Fungi.</title>
        <authorList>
            <consortium name="DOE Joint Genome Institute"/>
            <person name="Mondo S.J."/>
            <person name="Dannebaum R.O."/>
            <person name="Kuo R.C."/>
            <person name="Labutti K."/>
            <person name="Haridas S."/>
            <person name="Kuo A."/>
            <person name="Salamov A."/>
            <person name="Ahrendt S.R."/>
            <person name="Lipzen A."/>
            <person name="Sullivan W."/>
            <person name="Andreopoulos W.B."/>
            <person name="Clum A."/>
            <person name="Lindquist E."/>
            <person name="Daum C."/>
            <person name="Ramamoorthy G.K."/>
            <person name="Gryganskyi A."/>
            <person name="Culley D."/>
            <person name="Magnuson J.K."/>
            <person name="James T.Y."/>
            <person name="O'Malley M.A."/>
            <person name="Stajich J.E."/>
            <person name="Spatafora J.W."/>
            <person name="Visel A."/>
            <person name="Grigoriev I.V."/>
        </authorList>
    </citation>
    <scope>NUCLEOTIDE SEQUENCE [LARGE SCALE GENOMIC DNA]</scope>
    <source>
        <strain evidence="6 7">NRRL 2496</strain>
    </source>
</reference>
<evidence type="ECO:0008006" key="8">
    <source>
        <dbReference type="Google" id="ProtNLM"/>
    </source>
</evidence>
<dbReference type="InterPro" id="IPR011009">
    <property type="entry name" value="Kinase-like_dom_sf"/>
</dbReference>
<protein>
    <recommendedName>
        <fullName evidence="8">Kinase-like domain-containing protein</fullName>
    </recommendedName>
</protein>
<feature type="compositionally biased region" description="Polar residues" evidence="3">
    <location>
        <begin position="406"/>
        <end position="418"/>
    </location>
</feature>
<feature type="compositionally biased region" description="Basic and acidic residues" evidence="3">
    <location>
        <begin position="443"/>
        <end position="454"/>
    </location>
</feature>
<evidence type="ECO:0000313" key="6">
    <source>
        <dbReference type="EMBL" id="ORY94572.1"/>
    </source>
</evidence>